<name>A0AAW3URE4_9BURK</name>
<comment type="caution">
    <text evidence="3">The sequence shown here is derived from an EMBL/GenBank/DDBJ whole genome shotgun (WGS) entry which is preliminary data.</text>
</comment>
<protein>
    <submittedName>
        <fullName evidence="3">Outer membrane protein assembly factor BamE (Lipoprotein component of BamABCDE complex)</fullName>
    </submittedName>
</protein>
<dbReference type="Proteomes" id="UP000518681">
    <property type="component" value="Unassembled WGS sequence"/>
</dbReference>
<reference evidence="3 4" key="1">
    <citation type="submission" date="2020-08" db="EMBL/GenBank/DDBJ databases">
        <title>Genomic Encyclopedia of Type Strains, Phase IV (KMG-V): Genome sequencing to study the core and pangenomes of soil and plant-associated prokaryotes.</title>
        <authorList>
            <person name="Whitman W."/>
        </authorList>
    </citation>
    <scope>NUCLEOTIDE SEQUENCE [LARGE SCALE GENOMIC DNA]</scope>
    <source>
        <strain evidence="3 4">SEMIA 4013</strain>
    </source>
</reference>
<organism evidence="3 4">
    <name type="scientific">Paraburkholderia fungorum</name>
    <dbReference type="NCBI Taxonomy" id="134537"/>
    <lineage>
        <taxon>Bacteria</taxon>
        <taxon>Pseudomonadati</taxon>
        <taxon>Pseudomonadota</taxon>
        <taxon>Betaproteobacteria</taxon>
        <taxon>Burkholderiales</taxon>
        <taxon>Burkholderiaceae</taxon>
        <taxon>Paraburkholderia</taxon>
    </lineage>
</organism>
<evidence type="ECO:0000256" key="1">
    <source>
        <dbReference type="SAM" id="SignalP"/>
    </source>
</evidence>
<dbReference type="PROSITE" id="PS51257">
    <property type="entry name" value="PROKAR_LIPOPROTEIN"/>
    <property type="match status" value="1"/>
</dbReference>
<keyword evidence="1" id="KW-0732">Signal</keyword>
<evidence type="ECO:0000313" key="4">
    <source>
        <dbReference type="Proteomes" id="UP000518681"/>
    </source>
</evidence>
<dbReference type="GO" id="GO:0019867">
    <property type="term" value="C:outer membrane"/>
    <property type="evidence" value="ECO:0007669"/>
    <property type="project" value="InterPro"/>
</dbReference>
<feature type="signal peptide" evidence="1">
    <location>
        <begin position="1"/>
        <end position="26"/>
    </location>
</feature>
<gene>
    <name evidence="3" type="ORF">GGD69_001006</name>
</gene>
<dbReference type="RefSeq" id="WP_183796757.1">
    <property type="nucleotide sequence ID" value="NZ_JACIII010000002.1"/>
</dbReference>
<accession>A0AAW3URE4</accession>
<feature type="domain" description="Outer membrane protein assembly factor BamE" evidence="2">
    <location>
        <begin position="29"/>
        <end position="73"/>
    </location>
</feature>
<dbReference type="Pfam" id="PF04355">
    <property type="entry name" value="BamE"/>
    <property type="match status" value="1"/>
</dbReference>
<proteinExistence type="predicted"/>
<sequence length="128" mass="13450">MSGLRTIMSLSIVYLCLLAGCTSTMAQQIKPEDVSDFKPGVTTEQQVLARLGTPSSSSILQNGSTFLVYASTEARPLSALFLSNLNPTVGGNNAAPTATISFEFGPDGILRDSHTVSSGFAPQTPRQP</sequence>
<evidence type="ECO:0000313" key="3">
    <source>
        <dbReference type="EMBL" id="MBB6200160.1"/>
    </source>
</evidence>
<feature type="chain" id="PRO_5043487094" evidence="1">
    <location>
        <begin position="27"/>
        <end position="128"/>
    </location>
</feature>
<dbReference type="AlphaFoldDB" id="A0AAW3URE4"/>
<dbReference type="InterPro" id="IPR007450">
    <property type="entry name" value="BamE_dom"/>
</dbReference>
<evidence type="ECO:0000259" key="2">
    <source>
        <dbReference type="Pfam" id="PF04355"/>
    </source>
</evidence>
<dbReference type="EMBL" id="JACIIK010000002">
    <property type="protein sequence ID" value="MBB6200160.1"/>
    <property type="molecule type" value="Genomic_DNA"/>
</dbReference>